<comment type="caution">
    <text evidence="3">The sequence shown here is derived from an EMBL/GenBank/DDBJ whole genome shotgun (WGS) entry which is preliminary data.</text>
</comment>
<feature type="transmembrane region" description="Helical" evidence="1">
    <location>
        <begin position="293"/>
        <end position="313"/>
    </location>
</feature>
<dbReference type="InterPro" id="IPR006685">
    <property type="entry name" value="MscS_channel_2nd"/>
</dbReference>
<protein>
    <submittedName>
        <fullName evidence="3">Mechanosensitive ion channel protein MscS</fullName>
    </submittedName>
</protein>
<dbReference type="GO" id="GO:0008381">
    <property type="term" value="F:mechanosensitive monoatomic ion channel activity"/>
    <property type="evidence" value="ECO:0007669"/>
    <property type="project" value="UniProtKB-ARBA"/>
</dbReference>
<feature type="transmembrane region" description="Helical" evidence="1">
    <location>
        <begin position="319"/>
        <end position="337"/>
    </location>
</feature>
<keyword evidence="4" id="KW-1185">Reference proteome</keyword>
<organism evidence="3 4">
    <name type="scientific">Histidinibacterium lentulum</name>
    <dbReference type="NCBI Taxonomy" id="2480588"/>
    <lineage>
        <taxon>Bacteria</taxon>
        <taxon>Pseudomonadati</taxon>
        <taxon>Pseudomonadota</taxon>
        <taxon>Alphaproteobacteria</taxon>
        <taxon>Rhodobacterales</taxon>
        <taxon>Paracoccaceae</taxon>
        <taxon>Histidinibacterium</taxon>
    </lineage>
</organism>
<dbReference type="OrthoDB" id="9792218at2"/>
<dbReference type="Gene3D" id="1.10.287.1260">
    <property type="match status" value="1"/>
</dbReference>
<keyword evidence="1" id="KW-0812">Transmembrane</keyword>
<feature type="transmembrane region" description="Helical" evidence="1">
    <location>
        <begin position="372"/>
        <end position="391"/>
    </location>
</feature>
<evidence type="ECO:0000259" key="2">
    <source>
        <dbReference type="Pfam" id="PF00924"/>
    </source>
</evidence>
<accession>A0A3N2R918</accession>
<gene>
    <name evidence="3" type="ORF">EAT49_05675</name>
</gene>
<dbReference type="AlphaFoldDB" id="A0A3N2R918"/>
<dbReference type="Pfam" id="PF00924">
    <property type="entry name" value="MS_channel_2nd"/>
    <property type="match status" value="1"/>
</dbReference>
<sequence length="592" mass="64447">MAAEETVVEGVCHGCRPVLRVPVCPKSPHGRKAPEPPSRLPGWIAMIRRFLTILCLALVAALPSAAQDGAGGAPETFEVDALNPQLGPVPDRVDRATPRATVDGFLRATSSDDLEAAVHYLNVTGVAGTEAEARRLADQLGVVIDRAVVIDWEALTDRPDALLDTARSEDALSGEIRRSILLGQAEMHPQPIPVRVNRVEAPGMAPVWVFSRETVAEIPDIYARHGPSRLERSLPDALRGEAWFGLMWWELLALPLGLALMALTGWLAWAGVGRISRGTSRAARLMRAGRAPLALFAATATAGWLIGGFFAFSSEISHIADPLVALGLALAILLFVLRGVDVIIEDLVSFDDATLRNAKEDHRRAIATRVSAFRRAVLIVVVIVAIVVAVHEAQLSSGLGLSFLASAGLLTLVFGFAARTILGNILASMQIALNQSARIGDKVTFKDRLCHVERIHFTFVQLRVWTGIRLIVPVSEFVSEPFENWTMQERPMNWLIRLRLAHDADVEALRRDFDRIMDSLDPEQLDDRANAFVAVTDHDILGKEVTFGLPCANPDTAWFLSCEAREKLITAAADREARGETMFAEAKASEAA</sequence>
<feature type="transmembrane region" description="Helical" evidence="1">
    <location>
        <begin position="246"/>
        <end position="272"/>
    </location>
</feature>
<evidence type="ECO:0000256" key="1">
    <source>
        <dbReference type="SAM" id="Phobius"/>
    </source>
</evidence>
<evidence type="ECO:0000313" key="4">
    <source>
        <dbReference type="Proteomes" id="UP000268016"/>
    </source>
</evidence>
<keyword evidence="1" id="KW-1133">Transmembrane helix</keyword>
<dbReference type="Proteomes" id="UP000268016">
    <property type="component" value="Unassembled WGS sequence"/>
</dbReference>
<dbReference type="PANTHER" id="PTHR30566:SF25">
    <property type="entry name" value="INNER MEMBRANE PROTEIN"/>
    <property type="match status" value="1"/>
</dbReference>
<name>A0A3N2R918_9RHOB</name>
<feature type="transmembrane region" description="Helical" evidence="1">
    <location>
        <begin position="403"/>
        <end position="422"/>
    </location>
</feature>
<dbReference type="EMBL" id="RDRB01000002">
    <property type="protein sequence ID" value="ROU03836.1"/>
    <property type="molecule type" value="Genomic_DNA"/>
</dbReference>
<proteinExistence type="predicted"/>
<reference evidence="3 4" key="1">
    <citation type="submission" date="2018-10" db="EMBL/GenBank/DDBJ databases">
        <title>Histidinibacterium lentulum gen. nov., sp. nov., a marine bacterium from the culture broth of Picochlorum sp. 122.</title>
        <authorList>
            <person name="Wang G."/>
        </authorList>
    </citation>
    <scope>NUCLEOTIDE SEQUENCE [LARGE SCALE GENOMIC DNA]</scope>
    <source>
        <strain evidence="3 4">B17</strain>
    </source>
</reference>
<dbReference type="InterPro" id="IPR010920">
    <property type="entry name" value="LSM_dom_sf"/>
</dbReference>
<keyword evidence="1" id="KW-0472">Membrane</keyword>
<evidence type="ECO:0000313" key="3">
    <source>
        <dbReference type="EMBL" id="ROU03836.1"/>
    </source>
</evidence>
<dbReference type="GO" id="GO:0016020">
    <property type="term" value="C:membrane"/>
    <property type="evidence" value="ECO:0007669"/>
    <property type="project" value="InterPro"/>
</dbReference>
<feature type="domain" description="Mechanosensitive ion channel MscS" evidence="2">
    <location>
        <begin position="420"/>
        <end position="486"/>
    </location>
</feature>
<dbReference type="PANTHER" id="PTHR30566">
    <property type="entry name" value="YNAI-RELATED MECHANOSENSITIVE ION CHANNEL"/>
    <property type="match status" value="1"/>
</dbReference>
<dbReference type="SUPFAM" id="SSF50182">
    <property type="entry name" value="Sm-like ribonucleoproteins"/>
    <property type="match status" value="1"/>
</dbReference>